<keyword evidence="3" id="KW-1185">Reference proteome</keyword>
<reference evidence="2" key="1">
    <citation type="submission" date="2020-05" db="EMBL/GenBank/DDBJ databases">
        <title>Mycena genomes resolve the evolution of fungal bioluminescence.</title>
        <authorList>
            <person name="Tsai I.J."/>
        </authorList>
    </citation>
    <scope>NUCLEOTIDE SEQUENCE</scope>
    <source>
        <strain evidence="2">171206Taipei</strain>
    </source>
</reference>
<proteinExistence type="predicted"/>
<dbReference type="EMBL" id="JACAZF010000005">
    <property type="protein sequence ID" value="KAF7303360.1"/>
    <property type="molecule type" value="Genomic_DNA"/>
</dbReference>
<organism evidence="2 3">
    <name type="scientific">Mycena indigotica</name>
    <dbReference type="NCBI Taxonomy" id="2126181"/>
    <lineage>
        <taxon>Eukaryota</taxon>
        <taxon>Fungi</taxon>
        <taxon>Dikarya</taxon>
        <taxon>Basidiomycota</taxon>
        <taxon>Agaricomycotina</taxon>
        <taxon>Agaricomycetes</taxon>
        <taxon>Agaricomycetidae</taxon>
        <taxon>Agaricales</taxon>
        <taxon>Marasmiineae</taxon>
        <taxon>Mycenaceae</taxon>
        <taxon>Mycena</taxon>
    </lineage>
</organism>
<protein>
    <recommendedName>
        <fullName evidence="4">C2H2-type domain-containing protein</fullName>
    </recommendedName>
</protein>
<dbReference type="RefSeq" id="XP_037220332.1">
    <property type="nucleotide sequence ID" value="XM_037362411.1"/>
</dbReference>
<evidence type="ECO:0008006" key="4">
    <source>
        <dbReference type="Google" id="ProtNLM"/>
    </source>
</evidence>
<dbReference type="Pfam" id="PF18759">
    <property type="entry name" value="Plavaka"/>
    <property type="match status" value="1"/>
</dbReference>
<sequence>MLRCPYWQQGCKQLFKKSSGRTNHVNAIHLGVRKPRSPSPPTPLRFGSELPEAGVPFESLDDAQLNANADASHKPGVRVDYHPHLNGRPCDKEGNFVDPTTKPHKQFPPRNNTSPYETVGAFRMADFVYRKVQMSAGEIDELMEISREDGGFSHFRDHDDLYDTIDATETGHIPWLAFDVSYDGPDANEPGAPSWKRKSYRVYHHDARKIMHRQLGNPDFKNELDYAPKQVYDADGGRVYQDFMSGQWAWRQADELAKDPQNHGAVIVPVIGGSDKTTTSVATGQNDFYPLYEGNGLTPNTVRRAHRNAMSLLGFLAIPKTDREHDQSKEFRTFRRQLFHASLNHIFSSLKPAMISPELVLFGDGHYRWVIYCLGPYIADYPEQVLLACVVQGWCARCTASNKNLDGIGGRRTQAHTEALFDAFDHKTLWNDYGIIPDVLPYTWDFPRADIYELLSPDLLHQVIKGTFKDHLVTWVGEYLDAQHGKAYASKIMADIDRRIAAVPPFPGLRRFPEGRGFKQWTGDDSKALMKVYLPAVEGYVPAQMLRALSAFLDFCYLVRRNTITTKTLAEIEAALARYHQERTIFEESGVCPNGFSLPRQHSLSHYPYLITEFAAPNGLCSSITESKHIKAVKEPWRRSSKFEAIEQILTINNRLDALAATRVDFEERGLLRPTDPDPVLPTLNPTRPDLLAEDDDDNPEMENTVEATVVLAKRHFRTYPKDPFHLSEFLGFPTLPSLIRRFLHGQTFPDDDLDLVDPLSYPDVPARIKVFPSAIAAFHAPSDVCNSAGLLRERIRAVRSWRGAKPRFDCVYASGSDEEGFRGLLAARVLLFMSFTHRHVEYPCALVTWFSPTDDMPCPDVGMWMVQPDLDDAGDRIMDIIHLDTIVRAAHLIPIFGQDPLPTDFHFSLSLDSFNAYYVNKYADHHSHEIAY</sequence>
<name>A0A8H6SQU5_9AGAR</name>
<dbReference type="GeneID" id="59344927"/>
<gene>
    <name evidence="2" type="ORF">MIND_00563800</name>
</gene>
<dbReference type="AlphaFoldDB" id="A0A8H6SQU5"/>
<evidence type="ECO:0000313" key="2">
    <source>
        <dbReference type="EMBL" id="KAF7303360.1"/>
    </source>
</evidence>
<evidence type="ECO:0000256" key="1">
    <source>
        <dbReference type="SAM" id="MobiDB-lite"/>
    </source>
</evidence>
<accession>A0A8H6SQU5</accession>
<dbReference type="OrthoDB" id="3199698at2759"/>
<dbReference type="Proteomes" id="UP000636479">
    <property type="component" value="Unassembled WGS sequence"/>
</dbReference>
<comment type="caution">
    <text evidence="2">The sequence shown here is derived from an EMBL/GenBank/DDBJ whole genome shotgun (WGS) entry which is preliminary data.</text>
</comment>
<dbReference type="InterPro" id="IPR041078">
    <property type="entry name" value="Plavaka"/>
</dbReference>
<feature type="region of interest" description="Disordered" evidence="1">
    <location>
        <begin position="671"/>
        <end position="700"/>
    </location>
</feature>
<evidence type="ECO:0000313" key="3">
    <source>
        <dbReference type="Proteomes" id="UP000636479"/>
    </source>
</evidence>